<dbReference type="Gene3D" id="3.40.50.1820">
    <property type="entry name" value="alpha/beta hydrolase"/>
    <property type="match status" value="1"/>
</dbReference>
<protein>
    <submittedName>
        <fullName evidence="2">Pimeloyl-ACP methyl ester carboxylesterase</fullName>
    </submittedName>
</protein>
<evidence type="ECO:0000313" key="3">
    <source>
        <dbReference type="Proteomes" id="UP000199503"/>
    </source>
</evidence>
<dbReference type="RefSeq" id="WP_089911910.1">
    <property type="nucleotide sequence ID" value="NZ_FOFV01000002.1"/>
</dbReference>
<proteinExistence type="predicted"/>
<accession>A0A1H9F2R4</accession>
<dbReference type="InterPro" id="IPR000073">
    <property type="entry name" value="AB_hydrolase_1"/>
</dbReference>
<dbReference type="Proteomes" id="UP000199503">
    <property type="component" value="Unassembled WGS sequence"/>
</dbReference>
<organism evidence="2 3">
    <name type="scientific">Lentzea albida</name>
    <dbReference type="NCBI Taxonomy" id="65499"/>
    <lineage>
        <taxon>Bacteria</taxon>
        <taxon>Bacillati</taxon>
        <taxon>Actinomycetota</taxon>
        <taxon>Actinomycetes</taxon>
        <taxon>Pseudonocardiales</taxon>
        <taxon>Pseudonocardiaceae</taxon>
        <taxon>Lentzea</taxon>
    </lineage>
</organism>
<name>A0A1H9F2R4_9PSEU</name>
<dbReference type="InterPro" id="IPR029058">
    <property type="entry name" value="AB_hydrolase_fold"/>
</dbReference>
<sequence length="254" mass="27510">MPHARAADGTRLFYSVEGAGPPLLLIAGQANSSRWWSQVRPDFSAHFTTITTDHRGTGSSDKPDVPYSTRMFAEDCVAVLADAGIDRAHVYGTSMGGRIAQWIAASHPGHVDRLVLGCTSPGGPHAIERSAEVRKSLAQVDAMKARRALEALMYTPAYKGPYNTLGDPQMPPYARKRHLFASGEHDAWDVLPSITAPTLVVHGTDDIFNPTANAPLITSRIPGAQMHLIEGARHGYFEEFRAEASPLVVDFLSP</sequence>
<dbReference type="OrthoDB" id="495620at2"/>
<dbReference type="InterPro" id="IPR050471">
    <property type="entry name" value="AB_hydrolase"/>
</dbReference>
<dbReference type="GO" id="GO:0046503">
    <property type="term" value="P:glycerolipid catabolic process"/>
    <property type="evidence" value="ECO:0007669"/>
    <property type="project" value="TreeGrafter"/>
</dbReference>
<gene>
    <name evidence="2" type="ORF">SAMN04488000_102513</name>
</gene>
<reference evidence="3" key="1">
    <citation type="submission" date="2016-10" db="EMBL/GenBank/DDBJ databases">
        <authorList>
            <person name="Varghese N."/>
            <person name="Submissions S."/>
        </authorList>
    </citation>
    <scope>NUCLEOTIDE SEQUENCE [LARGE SCALE GENOMIC DNA]</scope>
    <source>
        <strain evidence="3">DSM 44437</strain>
    </source>
</reference>
<dbReference type="PRINTS" id="PR00111">
    <property type="entry name" value="ABHYDROLASE"/>
</dbReference>
<dbReference type="Pfam" id="PF00561">
    <property type="entry name" value="Abhydrolase_1"/>
    <property type="match status" value="1"/>
</dbReference>
<dbReference type="GO" id="GO:0004806">
    <property type="term" value="F:triacylglycerol lipase activity"/>
    <property type="evidence" value="ECO:0007669"/>
    <property type="project" value="TreeGrafter"/>
</dbReference>
<dbReference type="PANTHER" id="PTHR43433">
    <property type="entry name" value="HYDROLASE, ALPHA/BETA FOLD FAMILY PROTEIN"/>
    <property type="match status" value="1"/>
</dbReference>
<keyword evidence="3" id="KW-1185">Reference proteome</keyword>
<dbReference type="SUPFAM" id="SSF53474">
    <property type="entry name" value="alpha/beta-Hydrolases"/>
    <property type="match status" value="1"/>
</dbReference>
<feature type="domain" description="AB hydrolase-1" evidence="1">
    <location>
        <begin position="21"/>
        <end position="121"/>
    </location>
</feature>
<dbReference type="AlphaFoldDB" id="A0A1H9F2R4"/>
<evidence type="ECO:0000313" key="2">
    <source>
        <dbReference type="EMBL" id="SEQ32181.1"/>
    </source>
</evidence>
<evidence type="ECO:0000259" key="1">
    <source>
        <dbReference type="Pfam" id="PF00561"/>
    </source>
</evidence>
<dbReference type="STRING" id="65499.SAMN04488000_102513"/>
<dbReference type="PANTHER" id="PTHR43433:SF5">
    <property type="entry name" value="AB HYDROLASE-1 DOMAIN-CONTAINING PROTEIN"/>
    <property type="match status" value="1"/>
</dbReference>
<dbReference type="EMBL" id="FOFV01000002">
    <property type="protein sequence ID" value="SEQ32181.1"/>
    <property type="molecule type" value="Genomic_DNA"/>
</dbReference>